<evidence type="ECO:0000256" key="1">
    <source>
        <dbReference type="ARBA" id="ARBA00008894"/>
    </source>
</evidence>
<dbReference type="Proteomes" id="UP001140206">
    <property type="component" value="Chromosome 1"/>
</dbReference>
<dbReference type="InterPro" id="IPR036388">
    <property type="entry name" value="WH-like_DNA-bd_sf"/>
</dbReference>
<reference evidence="10" key="1">
    <citation type="submission" date="2022-08" db="EMBL/GenBank/DDBJ databases">
        <authorList>
            <person name="Marques A."/>
        </authorList>
    </citation>
    <scope>NUCLEOTIDE SEQUENCE</scope>
    <source>
        <strain evidence="10">RhyPub2mFocal</strain>
        <tissue evidence="10">Leaves</tissue>
    </source>
</reference>
<dbReference type="PANTHER" id="PTHR23155:SF1185">
    <property type="entry name" value="DISEASE RESISTANCE RPP8-LIKE PROTEIN 3-RELATED"/>
    <property type="match status" value="1"/>
</dbReference>
<dbReference type="Gene3D" id="1.10.10.10">
    <property type="entry name" value="Winged helix-like DNA-binding domain superfamily/Winged helix DNA-binding domain"/>
    <property type="match status" value="1"/>
</dbReference>
<dbReference type="InterPro" id="IPR002182">
    <property type="entry name" value="NB-ARC"/>
</dbReference>
<feature type="domain" description="Disease resistance N-terminal" evidence="7">
    <location>
        <begin position="5"/>
        <end position="91"/>
    </location>
</feature>
<keyword evidence="2" id="KW-0433">Leucine-rich repeat</keyword>
<dbReference type="EMBL" id="JAMFTS010000001">
    <property type="protein sequence ID" value="KAJ4813381.1"/>
    <property type="molecule type" value="Genomic_DNA"/>
</dbReference>
<evidence type="ECO:0000256" key="4">
    <source>
        <dbReference type="ARBA" id="ARBA00022741"/>
    </source>
</evidence>
<dbReference type="GO" id="GO:0043531">
    <property type="term" value="F:ADP binding"/>
    <property type="evidence" value="ECO:0007669"/>
    <property type="project" value="InterPro"/>
</dbReference>
<dbReference type="SUPFAM" id="SSF52058">
    <property type="entry name" value="L domain-like"/>
    <property type="match status" value="1"/>
</dbReference>
<dbReference type="InterPro" id="IPR027417">
    <property type="entry name" value="P-loop_NTPase"/>
</dbReference>
<dbReference type="Pfam" id="PF00931">
    <property type="entry name" value="NB-ARC"/>
    <property type="match status" value="1"/>
</dbReference>
<gene>
    <name evidence="10" type="ORF">LUZ62_025947</name>
</gene>
<dbReference type="InterPro" id="IPR055414">
    <property type="entry name" value="LRR_R13L4/SHOC2-like"/>
</dbReference>
<dbReference type="InterPro" id="IPR041118">
    <property type="entry name" value="Rx_N"/>
</dbReference>
<dbReference type="Gene3D" id="3.80.10.10">
    <property type="entry name" value="Ribonuclease Inhibitor"/>
    <property type="match status" value="1"/>
</dbReference>
<dbReference type="PRINTS" id="PR00364">
    <property type="entry name" value="DISEASERSIST"/>
</dbReference>
<accession>A0AAV8HB67</accession>
<comment type="similarity">
    <text evidence="1">Belongs to the disease resistance NB-LRR family.</text>
</comment>
<dbReference type="Gene3D" id="3.40.50.300">
    <property type="entry name" value="P-loop containing nucleotide triphosphate hydrolases"/>
    <property type="match status" value="1"/>
</dbReference>
<dbReference type="CDD" id="cd14798">
    <property type="entry name" value="RX-CC_like"/>
    <property type="match status" value="1"/>
</dbReference>
<evidence type="ECO:0000256" key="5">
    <source>
        <dbReference type="ARBA" id="ARBA00022821"/>
    </source>
</evidence>
<dbReference type="GO" id="GO:0042742">
    <property type="term" value="P:defense response to bacterium"/>
    <property type="evidence" value="ECO:0007669"/>
    <property type="project" value="UniProtKB-ARBA"/>
</dbReference>
<evidence type="ECO:0000256" key="3">
    <source>
        <dbReference type="ARBA" id="ARBA00022737"/>
    </source>
</evidence>
<keyword evidence="5" id="KW-0611">Plant defense</keyword>
<dbReference type="InterPro" id="IPR058922">
    <property type="entry name" value="WHD_DRP"/>
</dbReference>
<dbReference type="InterPro" id="IPR042197">
    <property type="entry name" value="Apaf_helical"/>
</dbReference>
<feature type="domain" description="Disease resistance protein winged helix" evidence="8">
    <location>
        <begin position="414"/>
        <end position="484"/>
    </location>
</feature>
<dbReference type="Pfam" id="PF18052">
    <property type="entry name" value="Rx_N"/>
    <property type="match status" value="1"/>
</dbReference>
<dbReference type="FunFam" id="1.10.10.10:FF:000322">
    <property type="entry name" value="Probable disease resistance protein At1g63360"/>
    <property type="match status" value="1"/>
</dbReference>
<dbReference type="FunFam" id="3.40.50.300:FF:001091">
    <property type="entry name" value="Probable disease resistance protein At1g61300"/>
    <property type="match status" value="1"/>
</dbReference>
<dbReference type="SUPFAM" id="SSF52540">
    <property type="entry name" value="P-loop containing nucleoside triphosphate hydrolases"/>
    <property type="match status" value="1"/>
</dbReference>
<proteinExistence type="inferred from homology"/>
<evidence type="ECO:0000259" key="7">
    <source>
        <dbReference type="Pfam" id="PF18052"/>
    </source>
</evidence>
<name>A0AAV8HB67_9POAL</name>
<dbReference type="InterPro" id="IPR038005">
    <property type="entry name" value="RX-like_CC"/>
</dbReference>
<feature type="domain" description="NB-ARC" evidence="6">
    <location>
        <begin position="155"/>
        <end position="325"/>
    </location>
</feature>
<dbReference type="PANTHER" id="PTHR23155">
    <property type="entry name" value="DISEASE RESISTANCE PROTEIN RP"/>
    <property type="match status" value="1"/>
</dbReference>
<dbReference type="AlphaFoldDB" id="A0AAV8HB67"/>
<keyword evidence="11" id="KW-1185">Reference proteome</keyword>
<dbReference type="GO" id="GO:0002758">
    <property type="term" value="P:innate immune response-activating signaling pathway"/>
    <property type="evidence" value="ECO:0007669"/>
    <property type="project" value="UniProtKB-ARBA"/>
</dbReference>
<evidence type="ECO:0000259" key="6">
    <source>
        <dbReference type="Pfam" id="PF00931"/>
    </source>
</evidence>
<dbReference type="Gene3D" id="1.10.8.430">
    <property type="entry name" value="Helical domain of apoptotic protease-activating factors"/>
    <property type="match status" value="1"/>
</dbReference>
<keyword evidence="4" id="KW-0547">Nucleotide-binding</keyword>
<organism evidence="10 11">
    <name type="scientific">Rhynchospora pubera</name>
    <dbReference type="NCBI Taxonomy" id="906938"/>
    <lineage>
        <taxon>Eukaryota</taxon>
        <taxon>Viridiplantae</taxon>
        <taxon>Streptophyta</taxon>
        <taxon>Embryophyta</taxon>
        <taxon>Tracheophyta</taxon>
        <taxon>Spermatophyta</taxon>
        <taxon>Magnoliopsida</taxon>
        <taxon>Liliopsida</taxon>
        <taxon>Poales</taxon>
        <taxon>Cyperaceae</taxon>
        <taxon>Cyperoideae</taxon>
        <taxon>Rhynchosporeae</taxon>
        <taxon>Rhynchospora</taxon>
    </lineage>
</organism>
<keyword evidence="3" id="KW-0677">Repeat</keyword>
<sequence>MTQAIVSGVVTKLADLILEQVRFLSGIDSKIGEVKLQFSQMQRFLIDADSKSKRGDERVKGWIRDIRSVAYETEDAIDTFLVEANHQRFIFFPNRLFARLTLGQKISKIQAKLRIISESRTTFGIKDFSEDTGQLPFQRHVLPDVDNGDIVGFEAEKGDVIDLLLHGPCNNIRHVVTIVGPGGLGKTTLAQMVYSSVKRQFDICLWITISKDFNIIDVLKKILQKLQHCTEAEGQNAGDRVAYLLGEVNTLLRQRKYLIVLDDVWSEDVFTQLETALIDIGNGSRVLMTSRSLNVATRADSYGVYHLSFLNEEESLGLFLKKALVQSSNPSPECPVELLHLAKMQVKRCGGLPLALIVLGGLLSSKPRTHQQWSKVFEMLNWHTHGQECMGILATSYNDLPHFLKTCFRYLACFPVDYRIPSKPLMKMWIAEGFIEASGAGQLEDYAEEFLEELAQRCLVQVVERSFNGSIKSVRVHDLLREIALSEAAENDFLLIWKEEDEHKDLNMTRRVAFHEGIDASSTNNRQKDLRKISMPKLRTFLSFNRCIVISIGFILLRVLELRNTYGFERLPSGPPGIANLVNLRSLGRFWVPESWKKNLPHFPGIRKLQLRCQDNNDGRLLQDLLSKSNSLHSVRLDNFYPPQNIIDLRISPSYDNIHTLILSGYEFGCTRNQIVQIAKMPPNLTKLTLSYFHLNEDPMPTLEKLHSLKSLELSYIYILAETMVCSSGAFPQLERLKLDYVPTVKEWKVVNGAFPVLKYLVIGCCYCLQALPDLRCVTTLQELNIDELLLSEIMEKSGEEWQKVEHIPKIQEY</sequence>
<evidence type="ECO:0000259" key="8">
    <source>
        <dbReference type="Pfam" id="PF23559"/>
    </source>
</evidence>
<dbReference type="GO" id="GO:0009626">
    <property type="term" value="P:plant-type hypersensitive response"/>
    <property type="evidence" value="ECO:0007669"/>
    <property type="project" value="UniProtKB-ARBA"/>
</dbReference>
<feature type="domain" description="Disease resistance R13L4/SHOC-2-like LRR" evidence="9">
    <location>
        <begin position="567"/>
        <end position="764"/>
    </location>
</feature>
<evidence type="ECO:0000256" key="2">
    <source>
        <dbReference type="ARBA" id="ARBA00022614"/>
    </source>
</evidence>
<evidence type="ECO:0000259" key="9">
    <source>
        <dbReference type="Pfam" id="PF23598"/>
    </source>
</evidence>
<protein>
    <submittedName>
        <fullName evidence="10">Disease resistance protein RPP8</fullName>
    </submittedName>
</protein>
<evidence type="ECO:0000313" key="10">
    <source>
        <dbReference type="EMBL" id="KAJ4813381.1"/>
    </source>
</evidence>
<evidence type="ECO:0000313" key="11">
    <source>
        <dbReference type="Proteomes" id="UP001140206"/>
    </source>
</evidence>
<dbReference type="InterPro" id="IPR032675">
    <property type="entry name" value="LRR_dom_sf"/>
</dbReference>
<dbReference type="Pfam" id="PF23559">
    <property type="entry name" value="WHD_DRP"/>
    <property type="match status" value="1"/>
</dbReference>
<dbReference type="Pfam" id="PF23598">
    <property type="entry name" value="LRR_14"/>
    <property type="match status" value="1"/>
</dbReference>
<dbReference type="Gene3D" id="1.20.5.4130">
    <property type="match status" value="1"/>
</dbReference>
<comment type="caution">
    <text evidence="10">The sequence shown here is derived from an EMBL/GenBank/DDBJ whole genome shotgun (WGS) entry which is preliminary data.</text>
</comment>
<dbReference type="InterPro" id="IPR044974">
    <property type="entry name" value="Disease_R_plants"/>
</dbReference>